<sequence length="619" mass="67570">RNILCSGGAFVNSDPNHFIGDDDQQNPSKWIYSNDNDCILQGGLQDLTSTSFIPTLTRISSQEDSEKQELKIRFEGENLIPCGLIFELFNHDNPNENYQGSVPYIERLTNENEFEVIISLNLLPQDAFIDGRILYGNGGSTDSFTMYQSGACADGQDPDGCKCYSSLIHKSEQECPCPTDADELLRDPRKDLVCKQEWNEKNEVFVGDGNLIMEEETQNWEVRSSSDSIYGRSKQTPLDSLESGLLHGVIKSNELNIIIVTALDNVNIEIPTERLTSENCNIVRIRRDYSESLTYPIRITSGRLLSTPGAVKPMFKVEGSTLILSSVDIVSIGSQSGTMIQGQSLIVGTQGSKISISDVLMTMLEQIEGIFHSLSTSSIEPSYTLKNFIEIQNSILTMNNITAIRGRFTGKGAMGIEQESGQINISDGIFKNLKIVSNSTSLMTNQIYSSKMNNNPNEESSTAGAICAVLKRSSGTDPPILRIDKCIFTSCGGVNATSGGCLIIGEGSIGNYGITSITNSEFKECIGQITGGILFGEDIIPESAQNNGFSQNTATLSSSSVETASDIMFSSKDRIDEAGASLYEQSMRSLFWNSESTVISMSFNVMNPPFTVNIPTSFG</sequence>
<proteinExistence type="predicted"/>
<accession>A0A5J4U3V3</accession>
<dbReference type="AlphaFoldDB" id="A0A5J4U3V3"/>
<feature type="non-terminal residue" evidence="1">
    <location>
        <position position="1"/>
    </location>
</feature>
<dbReference type="EMBL" id="SNRW01020984">
    <property type="protein sequence ID" value="KAA6364978.1"/>
    <property type="molecule type" value="Genomic_DNA"/>
</dbReference>
<protein>
    <submittedName>
        <fullName evidence="1">Uncharacterized protein</fullName>
    </submittedName>
</protein>
<feature type="non-terminal residue" evidence="1">
    <location>
        <position position="619"/>
    </location>
</feature>
<name>A0A5J4U3V3_9EUKA</name>
<evidence type="ECO:0000313" key="1">
    <source>
        <dbReference type="EMBL" id="KAA6364978.1"/>
    </source>
</evidence>
<evidence type="ECO:0000313" key="2">
    <source>
        <dbReference type="Proteomes" id="UP000324800"/>
    </source>
</evidence>
<gene>
    <name evidence="1" type="ORF">EZS28_039495</name>
</gene>
<comment type="caution">
    <text evidence="1">The sequence shown here is derived from an EMBL/GenBank/DDBJ whole genome shotgun (WGS) entry which is preliminary data.</text>
</comment>
<dbReference type="Proteomes" id="UP000324800">
    <property type="component" value="Unassembled WGS sequence"/>
</dbReference>
<organism evidence="1 2">
    <name type="scientific">Streblomastix strix</name>
    <dbReference type="NCBI Taxonomy" id="222440"/>
    <lineage>
        <taxon>Eukaryota</taxon>
        <taxon>Metamonada</taxon>
        <taxon>Preaxostyla</taxon>
        <taxon>Oxymonadida</taxon>
        <taxon>Streblomastigidae</taxon>
        <taxon>Streblomastix</taxon>
    </lineage>
</organism>
<reference evidence="1 2" key="1">
    <citation type="submission" date="2019-03" db="EMBL/GenBank/DDBJ databases">
        <title>Single cell metagenomics reveals metabolic interactions within the superorganism composed of flagellate Streblomastix strix and complex community of Bacteroidetes bacteria on its surface.</title>
        <authorList>
            <person name="Treitli S.C."/>
            <person name="Kolisko M."/>
            <person name="Husnik F."/>
            <person name="Keeling P."/>
            <person name="Hampl V."/>
        </authorList>
    </citation>
    <scope>NUCLEOTIDE SEQUENCE [LARGE SCALE GENOMIC DNA]</scope>
    <source>
        <strain evidence="1">ST1C</strain>
    </source>
</reference>